<feature type="domain" description="AIG1-type G" evidence="7">
    <location>
        <begin position="242"/>
        <end position="444"/>
    </location>
</feature>
<keyword evidence="5" id="KW-0342">GTP-binding</keyword>
<dbReference type="Pfam" id="PF23679">
    <property type="entry name" value="UPA-FIIND"/>
    <property type="match status" value="2"/>
</dbReference>
<dbReference type="GO" id="GO:0005525">
    <property type="term" value="F:GTP binding"/>
    <property type="evidence" value="ECO:0007669"/>
    <property type="project" value="UniProtKB-KW"/>
</dbReference>
<evidence type="ECO:0000256" key="5">
    <source>
        <dbReference type="ARBA" id="ARBA00023134"/>
    </source>
</evidence>
<feature type="compositionally biased region" description="Polar residues" evidence="6">
    <location>
        <begin position="10"/>
        <end position="25"/>
    </location>
</feature>
<keyword evidence="10" id="KW-1185">Reference proteome</keyword>
<feature type="non-terminal residue" evidence="9">
    <location>
        <position position="680"/>
    </location>
</feature>
<name>A0A8J4XCW4_CLAMG</name>
<dbReference type="PROSITE" id="PS51720">
    <property type="entry name" value="G_AIG1"/>
    <property type="match status" value="1"/>
</dbReference>
<evidence type="ECO:0000256" key="1">
    <source>
        <dbReference type="ARBA" id="ARBA00004514"/>
    </source>
</evidence>
<dbReference type="PANTHER" id="PTHR10903:SF107">
    <property type="entry name" value="GTPASE IMAP FAMILY MEMBER 4-LIKE-RELATED"/>
    <property type="match status" value="1"/>
</dbReference>
<dbReference type="InterPro" id="IPR045058">
    <property type="entry name" value="GIMA/IAN/Toc"/>
</dbReference>
<accession>A0A8J4XCW4</accession>
<dbReference type="PROSITE" id="PS51830">
    <property type="entry name" value="FIIND"/>
    <property type="match status" value="2"/>
</dbReference>
<evidence type="ECO:0000256" key="6">
    <source>
        <dbReference type="SAM" id="MobiDB-lite"/>
    </source>
</evidence>
<proteinExistence type="inferred from homology"/>
<keyword evidence="3" id="KW-0963">Cytoplasm</keyword>
<dbReference type="Proteomes" id="UP000727407">
    <property type="component" value="Unassembled WGS sequence"/>
</dbReference>
<dbReference type="InterPro" id="IPR025307">
    <property type="entry name" value="FIIND_dom"/>
</dbReference>
<dbReference type="PANTHER" id="PTHR10903">
    <property type="entry name" value="GTPASE, IMAP FAMILY MEMBER-RELATED"/>
    <property type="match status" value="1"/>
</dbReference>
<dbReference type="Pfam" id="PF04548">
    <property type="entry name" value="AIG1"/>
    <property type="match status" value="1"/>
</dbReference>
<dbReference type="InterPro" id="IPR027417">
    <property type="entry name" value="P-loop_NTPase"/>
</dbReference>
<evidence type="ECO:0000256" key="4">
    <source>
        <dbReference type="ARBA" id="ARBA00022741"/>
    </source>
</evidence>
<dbReference type="Pfam" id="PF13553">
    <property type="entry name" value="FIIND"/>
    <property type="match status" value="2"/>
</dbReference>
<reference evidence="9" key="1">
    <citation type="submission" date="2020-07" db="EMBL/GenBank/DDBJ databases">
        <title>Clarias magur genome sequencing, assembly and annotation.</title>
        <authorList>
            <person name="Kushwaha B."/>
            <person name="Kumar R."/>
            <person name="Das P."/>
            <person name="Joshi C.G."/>
            <person name="Kumar D."/>
            <person name="Nagpure N.S."/>
            <person name="Pandey M."/>
            <person name="Agarwal S."/>
            <person name="Srivastava S."/>
            <person name="Singh M."/>
            <person name="Sahoo L."/>
            <person name="Jayasankar P."/>
            <person name="Meher P.K."/>
            <person name="Koringa P.G."/>
            <person name="Iquebal M.A."/>
            <person name="Das S.P."/>
            <person name="Bit A."/>
            <person name="Patnaik S."/>
            <person name="Patel N."/>
            <person name="Shah T.M."/>
            <person name="Hinsu A."/>
            <person name="Jena J.K."/>
        </authorList>
    </citation>
    <scope>NUCLEOTIDE SEQUENCE</scope>
    <source>
        <strain evidence="9">CIFAMagur01</strain>
        <tissue evidence="9">Testis</tissue>
    </source>
</reference>
<dbReference type="InterPro" id="IPR006703">
    <property type="entry name" value="G_AIG1"/>
</dbReference>
<sequence length="680" mass="77506">KVSDLEDQGNFPTSFQQDPSISQKQKLDSAQSVQQQPGAISIFTPELINMCSNDKNIEEYSKRAYLVLEMKGKGEVLHRIVSWDTHIMHELDQKEPAGPLYGIDCFEGSSPQPQPLHSFVRAQVLLFYIKRKSKLHIHLVPGDVPVEEVQEPENSVIIGATSKCLLIPDEKYKLYLNTTDTSYILQPQEATFDCDFDPNQHPTFEVLFSNKVKGITLSLLDKRDQVVWGPHLIGFNGLEDHLSELGSLLLGYQKSKKISVGDITLVRESFNLKETAQCVKTQREVAGSTITVIEGPGWQSDRPVEESTELFKETLRLSVPLGSQGLPQIHAVLVDVHMEDELKDIDKRILEEYLDLLGPQVWSHTIILFNFQGPLQGTTLEQHIERGGEDLRWLVEECGNRYYVFDNMKMDDNFQITELLEKIEEMLVGNCAEVKNRQKYRLLCPHAGQYKCTLTNLVFEMEGKGEVLYRIVSWDSLDLDGLGQMEPAGPLYSIECLEGSICHLHLPHCETRTDEVKLTVVHESDKNVEIIQPLKVTNTHVIINIQSPSLFGLIKSNLCLSRQVKAQILLFYKESMNKLHIHLLQRNVMAKTVQEHEKCMNIRTAARCDLIPGKRYRPYLQTTDTNYILQPREAIFDCDPDPNHYPTYEVLFSTEVKSIGLSILDESNQVVWGPYVIKFN</sequence>
<feature type="region of interest" description="Disordered" evidence="6">
    <location>
        <begin position="1"/>
        <end position="25"/>
    </location>
</feature>
<comment type="subcellular location">
    <subcellularLocation>
        <location evidence="1">Cytoplasm</location>
        <location evidence="1">Cytosol</location>
    </subcellularLocation>
</comment>
<evidence type="ECO:0000259" key="7">
    <source>
        <dbReference type="PROSITE" id="PS51720"/>
    </source>
</evidence>
<keyword evidence="4" id="KW-0547">Nucleotide-binding</keyword>
<feature type="domain" description="FIIND" evidence="8">
    <location>
        <begin position="120"/>
        <end position="247"/>
    </location>
</feature>
<evidence type="ECO:0000313" key="10">
    <source>
        <dbReference type="Proteomes" id="UP000727407"/>
    </source>
</evidence>
<feature type="domain" description="FIIND" evidence="8">
    <location>
        <begin position="416"/>
        <end position="680"/>
    </location>
</feature>
<evidence type="ECO:0000259" key="8">
    <source>
        <dbReference type="PROSITE" id="PS51830"/>
    </source>
</evidence>
<comment type="caution">
    <text evidence="9">The sequence shown here is derived from an EMBL/GenBank/DDBJ whole genome shotgun (WGS) entry which is preliminary data.</text>
</comment>
<evidence type="ECO:0000313" key="9">
    <source>
        <dbReference type="EMBL" id="KAF5896565.1"/>
    </source>
</evidence>
<organism evidence="9 10">
    <name type="scientific">Clarias magur</name>
    <name type="common">Asian catfish</name>
    <name type="synonym">Macropteronotus magur</name>
    <dbReference type="NCBI Taxonomy" id="1594786"/>
    <lineage>
        <taxon>Eukaryota</taxon>
        <taxon>Metazoa</taxon>
        <taxon>Chordata</taxon>
        <taxon>Craniata</taxon>
        <taxon>Vertebrata</taxon>
        <taxon>Euteleostomi</taxon>
        <taxon>Actinopterygii</taxon>
        <taxon>Neopterygii</taxon>
        <taxon>Teleostei</taxon>
        <taxon>Ostariophysi</taxon>
        <taxon>Siluriformes</taxon>
        <taxon>Clariidae</taxon>
        <taxon>Clarias</taxon>
    </lineage>
</organism>
<evidence type="ECO:0000256" key="3">
    <source>
        <dbReference type="ARBA" id="ARBA00022490"/>
    </source>
</evidence>
<feature type="non-terminal residue" evidence="9">
    <location>
        <position position="1"/>
    </location>
</feature>
<evidence type="ECO:0000256" key="2">
    <source>
        <dbReference type="ARBA" id="ARBA00008535"/>
    </source>
</evidence>
<dbReference type="GO" id="GO:0005829">
    <property type="term" value="C:cytosol"/>
    <property type="evidence" value="ECO:0007669"/>
    <property type="project" value="UniProtKB-SubCell"/>
</dbReference>
<protein>
    <submittedName>
        <fullName evidence="9">NACHT, LRR and PYD domains-containing protein 1b allele 2-like</fullName>
    </submittedName>
</protein>
<dbReference type="AlphaFoldDB" id="A0A8J4XCW4"/>
<comment type="similarity">
    <text evidence="2">Belongs to the TRAFAC class TrmE-Era-EngA-EngB-Septin-like GTPase superfamily. AIG1/Toc34/Toc159-like paraseptin GTPase family. IAN subfamily.</text>
</comment>
<dbReference type="Gene3D" id="3.40.50.300">
    <property type="entry name" value="P-loop containing nucleotide triphosphate hydrolases"/>
    <property type="match status" value="1"/>
</dbReference>
<dbReference type="EMBL" id="QNUK01000271">
    <property type="protein sequence ID" value="KAF5896565.1"/>
    <property type="molecule type" value="Genomic_DNA"/>
</dbReference>
<dbReference type="OrthoDB" id="8891580at2759"/>
<gene>
    <name evidence="9" type="ORF">DAT39_013718</name>
</gene>